<dbReference type="InterPro" id="IPR003337">
    <property type="entry name" value="Trehalose_PPase"/>
</dbReference>
<dbReference type="Gene3D" id="3.40.50.1000">
    <property type="entry name" value="HAD superfamily/HAD-like"/>
    <property type="match status" value="1"/>
</dbReference>
<dbReference type="InterPro" id="IPR006379">
    <property type="entry name" value="HAD-SF_hydro_IIB"/>
</dbReference>
<dbReference type="Pfam" id="PF00982">
    <property type="entry name" value="Glyco_transf_20"/>
    <property type="match status" value="1"/>
</dbReference>
<keyword evidence="4" id="KW-1185">Reference proteome</keyword>
<reference evidence="3 4" key="1">
    <citation type="journal article" date="2023" name="Antonie Van Leeuwenhoek">
        <title>Mesoterricola silvestris gen. nov., sp. nov., Mesoterricola sediminis sp. nov., Geothrix oryzae sp. nov., Geothrix edaphica sp. nov., Geothrix rubra sp. nov., and Geothrix limicola sp. nov., six novel members of Acidobacteriota isolated from soils.</title>
        <authorList>
            <person name="Itoh H."/>
            <person name="Sugisawa Y."/>
            <person name="Mise K."/>
            <person name="Xu Z."/>
            <person name="Kuniyasu M."/>
            <person name="Ushijima N."/>
            <person name="Kawano K."/>
            <person name="Kobayashi E."/>
            <person name="Shiratori Y."/>
            <person name="Masuda Y."/>
            <person name="Senoo K."/>
        </authorList>
    </citation>
    <scope>NUCLEOTIDE SEQUENCE [LARGE SCALE GENOMIC DNA]</scope>
    <source>
        <strain evidence="3 4">Red804</strain>
    </source>
</reference>
<dbReference type="RefSeq" id="WP_285575595.1">
    <property type="nucleotide sequence ID" value="NZ_BSDE01000004.1"/>
</dbReference>
<evidence type="ECO:0000313" key="3">
    <source>
        <dbReference type="EMBL" id="GLH73905.1"/>
    </source>
</evidence>
<dbReference type="NCBIfam" id="TIGR00685">
    <property type="entry name" value="T6PP"/>
    <property type="match status" value="1"/>
</dbReference>
<protein>
    <submittedName>
        <fullName evidence="3">Bifunctional alpha,alpha-trehalose-phosphate synthase (UDP-forming)/trehalose-phosphatase</fullName>
    </submittedName>
</protein>
<name>A0ABQ5QHQ3_9BACT</name>
<comment type="caution">
    <text evidence="3">The sequence shown here is derived from an EMBL/GenBank/DDBJ whole genome shotgun (WGS) entry which is preliminary data.</text>
</comment>
<dbReference type="SUPFAM" id="SSF53756">
    <property type="entry name" value="UDP-Glycosyltransferase/glycogen phosphorylase"/>
    <property type="match status" value="1"/>
</dbReference>
<dbReference type="CDD" id="cd01627">
    <property type="entry name" value="HAD_TPP"/>
    <property type="match status" value="1"/>
</dbReference>
<dbReference type="Gene3D" id="3.40.50.2000">
    <property type="entry name" value="Glycogen Phosphorylase B"/>
    <property type="match status" value="2"/>
</dbReference>
<dbReference type="InterPro" id="IPR036412">
    <property type="entry name" value="HAD-like_sf"/>
</dbReference>
<dbReference type="PANTHER" id="PTHR10788">
    <property type="entry name" value="TREHALOSE-6-PHOSPHATE SYNTHASE"/>
    <property type="match status" value="1"/>
</dbReference>
<dbReference type="Pfam" id="PF02358">
    <property type="entry name" value="Trehalose_PPase"/>
    <property type="match status" value="1"/>
</dbReference>
<comment type="similarity">
    <text evidence="1">In the C-terminal section; belongs to the trehalose phosphatase family.</text>
</comment>
<dbReference type="Gene3D" id="3.30.70.1020">
    <property type="entry name" value="Trehalose-6-phosphate phosphatase related protein, domain 2"/>
    <property type="match status" value="1"/>
</dbReference>
<dbReference type="CDD" id="cd03788">
    <property type="entry name" value="GT20_TPS"/>
    <property type="match status" value="1"/>
</dbReference>
<dbReference type="EMBL" id="BSDE01000004">
    <property type="protein sequence ID" value="GLH73905.1"/>
    <property type="molecule type" value="Genomic_DNA"/>
</dbReference>
<dbReference type="PANTHER" id="PTHR10788:SF106">
    <property type="entry name" value="BCDNA.GH08860"/>
    <property type="match status" value="1"/>
</dbReference>
<evidence type="ECO:0000313" key="4">
    <source>
        <dbReference type="Proteomes" id="UP001165069"/>
    </source>
</evidence>
<accession>A0ABQ5QHQ3</accession>
<dbReference type="InterPro" id="IPR001830">
    <property type="entry name" value="Glyco_trans_20"/>
</dbReference>
<dbReference type="SUPFAM" id="SSF56784">
    <property type="entry name" value="HAD-like"/>
    <property type="match status" value="1"/>
</dbReference>
<proteinExistence type="inferred from homology"/>
<dbReference type="InterPro" id="IPR023214">
    <property type="entry name" value="HAD_sf"/>
</dbReference>
<gene>
    <name evidence="3" type="ORF">GETHLI_24070</name>
</gene>
<evidence type="ECO:0000256" key="2">
    <source>
        <dbReference type="ARBA" id="ARBA00008799"/>
    </source>
</evidence>
<evidence type="ECO:0000256" key="1">
    <source>
        <dbReference type="ARBA" id="ARBA00006330"/>
    </source>
</evidence>
<organism evidence="3 4">
    <name type="scientific">Geothrix limicola</name>
    <dbReference type="NCBI Taxonomy" id="2927978"/>
    <lineage>
        <taxon>Bacteria</taxon>
        <taxon>Pseudomonadati</taxon>
        <taxon>Acidobacteriota</taxon>
        <taxon>Holophagae</taxon>
        <taxon>Holophagales</taxon>
        <taxon>Holophagaceae</taxon>
        <taxon>Geothrix</taxon>
    </lineage>
</organism>
<dbReference type="Proteomes" id="UP001165069">
    <property type="component" value="Unassembled WGS sequence"/>
</dbReference>
<comment type="similarity">
    <text evidence="2">Belongs to the glycosyltransferase 20 family.</text>
</comment>
<dbReference type="NCBIfam" id="NF011071">
    <property type="entry name" value="PRK14501.1"/>
    <property type="match status" value="1"/>
</dbReference>
<dbReference type="NCBIfam" id="TIGR01484">
    <property type="entry name" value="HAD-SF-IIB"/>
    <property type="match status" value="1"/>
</dbReference>
<sequence>MAKLLLVSNRVPWTVACAGGKGVLKPSSGGLATALAGTHARGETLWVGWPGDLGGLDAEARQAILDELQAQRVIPVELSAEEVERYYEGFSNGVLWPLFHYLLDKVRLDTDQDWDAYASVNQRFAEAAAERAEPGDSVWIHDYQLMLVPRYLRELRPDLRIGFFLHIPFPAYEVFRILPWRELLLQGVLASDLVGFHTPGYQAHFVNASRRILGAESREDGLDYDGHHVALGDYAIGIDAEAFSTTAASPSVMARVQEIRQDLGGRTLILGVDRLDYTKGIPQRLLAVERYLELHPEMRDSVLFLQASVPSRERVEAYAQYRKQVDEVTGRINGLYGSPSRVPVHVLHRNIPFEELVALYRAADVMLVTPLRDGMNLVAKEFCATRGDDSGILILSEFAGASADLREAILVNPYDTGAMAEALDTALRMPPGQARARMRALRKRVITHDVHRWAEAFLRDLHAQGPSPHPMAAHEAFLPSLLEDASDTERIALLLDYDGTLVPFTERPEEAVPDPDLLALLERLARIEGNELHLVSGRGKDVLDAWFGGGPFILHAEHGLWRKAGPGSPWTARMDHSPGWKLEAKTVLEGWARNFEGALLEEKDHSIAWHYRQVRRGVSSQTLQAIRDSLRPLAEREGLEVLEGSKVLELRLRGAHKGLAVDEALTTQGTLVVALGDDRTDEDLFRALPPSALSIRVGQGPSRALTRLPDPRAVRRFLEDLAAGLERIPRKALV</sequence>